<comment type="subcellular location">
    <subcellularLocation>
        <location evidence="1">Cytoplasm</location>
        <location evidence="1">Cytoskeleton</location>
    </subcellularLocation>
</comment>
<dbReference type="CTD" id="33947"/>
<dbReference type="Proteomes" id="UP000515160">
    <property type="component" value="Chromosome 2L"/>
</dbReference>
<dbReference type="AlphaFoldDB" id="A0A9C6SL89"/>
<keyword evidence="6" id="KW-0206">Cytoskeleton</keyword>
<dbReference type="PANTHER" id="PTHR45870:SF2">
    <property type="entry name" value="TUBULIN MONOGLYCYLASE TTLL3"/>
    <property type="match status" value="1"/>
</dbReference>
<protein>
    <submittedName>
        <fullName evidence="9">Tubulin glycylase 3A</fullName>
    </submittedName>
</protein>
<evidence type="ECO:0000256" key="6">
    <source>
        <dbReference type="ARBA" id="ARBA00023212"/>
    </source>
</evidence>
<dbReference type="RefSeq" id="XP_051858114.1">
    <property type="nucleotide sequence ID" value="XM_052002154.1"/>
</dbReference>
<dbReference type="GO" id="GO:0003341">
    <property type="term" value="P:cilium movement"/>
    <property type="evidence" value="ECO:0007669"/>
    <property type="project" value="TreeGrafter"/>
</dbReference>
<organism evidence="8 9">
    <name type="scientific">Drosophila albomicans</name>
    <name type="common">Fruit fly</name>
    <dbReference type="NCBI Taxonomy" id="7291"/>
    <lineage>
        <taxon>Eukaryota</taxon>
        <taxon>Metazoa</taxon>
        <taxon>Ecdysozoa</taxon>
        <taxon>Arthropoda</taxon>
        <taxon>Hexapoda</taxon>
        <taxon>Insecta</taxon>
        <taxon>Pterygota</taxon>
        <taxon>Neoptera</taxon>
        <taxon>Endopterygota</taxon>
        <taxon>Diptera</taxon>
        <taxon>Brachycera</taxon>
        <taxon>Muscomorpha</taxon>
        <taxon>Ephydroidea</taxon>
        <taxon>Drosophilidae</taxon>
        <taxon>Drosophila</taxon>
    </lineage>
</organism>
<gene>
    <name evidence="9" type="primary">LOC117563469</name>
</gene>
<dbReference type="GO" id="GO:0005524">
    <property type="term" value="F:ATP binding"/>
    <property type="evidence" value="ECO:0007669"/>
    <property type="project" value="UniProtKB-KW"/>
</dbReference>
<evidence type="ECO:0000256" key="5">
    <source>
        <dbReference type="ARBA" id="ARBA00022840"/>
    </source>
</evidence>
<feature type="compositionally biased region" description="Polar residues" evidence="7">
    <location>
        <begin position="1"/>
        <end position="12"/>
    </location>
</feature>
<keyword evidence="8" id="KW-1185">Reference proteome</keyword>
<proteinExistence type="predicted"/>
<feature type="compositionally biased region" description="Polar residues" evidence="7">
    <location>
        <begin position="80"/>
        <end position="98"/>
    </location>
</feature>
<evidence type="ECO:0000256" key="2">
    <source>
        <dbReference type="ARBA" id="ARBA00022490"/>
    </source>
</evidence>
<dbReference type="FunFam" id="3.30.470.20:FF:000032">
    <property type="entry name" value="tubulin monoglycylase TTLL3 isoform X2"/>
    <property type="match status" value="1"/>
</dbReference>
<name>A0A9C6SL89_DROAB</name>
<keyword evidence="2" id="KW-0963">Cytoplasm</keyword>
<dbReference type="GO" id="GO:0015630">
    <property type="term" value="C:microtubule cytoskeleton"/>
    <property type="evidence" value="ECO:0007669"/>
    <property type="project" value="TreeGrafter"/>
</dbReference>
<dbReference type="PANTHER" id="PTHR45870">
    <property type="entry name" value="TUBULIN MONOGLYCYLASE TTLL3"/>
    <property type="match status" value="1"/>
</dbReference>
<reference evidence="9" key="1">
    <citation type="submission" date="2025-08" db="UniProtKB">
        <authorList>
            <consortium name="RefSeq"/>
        </authorList>
    </citation>
    <scope>IDENTIFICATION</scope>
    <source>
        <strain evidence="9">15112-1751.03</strain>
        <tissue evidence="9">Whole Adult</tissue>
    </source>
</reference>
<evidence type="ECO:0000256" key="7">
    <source>
        <dbReference type="SAM" id="MobiDB-lite"/>
    </source>
</evidence>
<dbReference type="GO" id="GO:0060271">
    <property type="term" value="P:cilium assembly"/>
    <property type="evidence" value="ECO:0007669"/>
    <property type="project" value="TreeGrafter"/>
</dbReference>
<keyword evidence="5" id="KW-0067">ATP-binding</keyword>
<evidence type="ECO:0000256" key="3">
    <source>
        <dbReference type="ARBA" id="ARBA00022598"/>
    </source>
</evidence>
<dbReference type="InterPro" id="IPR051437">
    <property type="entry name" value="TTLL_monoglycylase"/>
</dbReference>
<accession>A0A9C6SL89</accession>
<dbReference type="GeneID" id="117563469"/>
<sequence length="965" mass="110019">MHEVSQKTSRPSSEPHDIKEQLEDSVKSHVAKCASASLSNKSVIVTVSLPPPISQITVPNISLISSSGSITSSGLEKSSQVHPNNNKENNSPIKQQGAPTNYVARRAWISTDRMNELRRKAQDAAKQNKIFTIRGCFNSVRNALLARGWVEKLDMHRKVIPMGQMTYEDLTQRLPKRKAGETRRQYILKCERNITSRFLEHMPVDFLWTNRKEKCDYLDQAKNPGMTINKFHRVPFTSKEGLCTQLRDFHWFFEEGMSEMYFPRCFNVWSPEELGDFVDNFKLTACVAYLRAILCKYCKQGSDAVFSPSGKIPYSSIDFAYKRLVDFIDSCQHNDIDNEDPPKIWEHDWDAFLCQHHQLVNEDGRIQHDGQRTLDHMIKCCISLVEKMKTHWPQYSLDGYQNLWIVKPANKCRGRGILLMDNLKKILGVVSPSIATKSRYVVQKYIERPLIVFQTKFDIRQWFLITNTQPLVVWFYRESYLRFSSQEYSLSNHHESVHLTNHAIQKKYPNGKRDKRLPSENMWDCYSFQAYLRQIGKYNMWLERIYPGMRKAIVGTMLASQENMDRRLNTFELFGADFMICENFYPWLIEINSSPDLGATTSVTARMCPKCLEDVVKVVVDRRLDPKSDLGNFELVYRQVVPPTPAYMGLNLFVKGKQLLHKVNHGHSHSTSLYQQQRKERSLATSSVFRQRSAIVPAATVSRIHRAMPTFNATEYIEKYMIEPLSSSRSSINSTQQQHHPDAIKTTLANSASTTASTYPCILKQAGQSITQLLSDTHKKSRDFGALPHKRQRSCGPRFSANQVVSNEAKFKILIKNYGASNGADNLLEKSDPPSGSVIKDRKWRSLRNVTNTSTSISKTKPAQTARLMDSSGICSFRFARSKSEIEYSSNIHAVGRTFGRKSNGLRLPISVSVQALHRGEPILAAIKQVSEAKLSQPQIAISPIAGQQTDHLNGNNTTCKTLTC</sequence>
<dbReference type="GO" id="GO:0005930">
    <property type="term" value="C:axoneme"/>
    <property type="evidence" value="ECO:0007669"/>
    <property type="project" value="TreeGrafter"/>
</dbReference>
<evidence type="ECO:0000313" key="9">
    <source>
        <dbReference type="RefSeq" id="XP_051858114.1"/>
    </source>
</evidence>
<dbReference type="InterPro" id="IPR004344">
    <property type="entry name" value="TTL/TTLL_fam"/>
</dbReference>
<dbReference type="SUPFAM" id="SSF56059">
    <property type="entry name" value="Glutathione synthetase ATP-binding domain-like"/>
    <property type="match status" value="1"/>
</dbReference>
<dbReference type="PROSITE" id="PS51221">
    <property type="entry name" value="TTL"/>
    <property type="match status" value="1"/>
</dbReference>
<keyword evidence="3" id="KW-0436">Ligase</keyword>
<dbReference type="Pfam" id="PF03133">
    <property type="entry name" value="TTL"/>
    <property type="match status" value="1"/>
</dbReference>
<dbReference type="Gene3D" id="3.30.470.20">
    <property type="entry name" value="ATP-grasp fold, B domain"/>
    <property type="match status" value="1"/>
</dbReference>
<feature type="region of interest" description="Disordered" evidence="7">
    <location>
        <begin position="1"/>
        <end position="25"/>
    </location>
</feature>
<evidence type="ECO:0000313" key="8">
    <source>
        <dbReference type="Proteomes" id="UP000515160"/>
    </source>
</evidence>
<feature type="compositionally biased region" description="Basic and acidic residues" evidence="7">
    <location>
        <begin position="13"/>
        <end position="25"/>
    </location>
</feature>
<dbReference type="GO" id="GO:0070736">
    <property type="term" value="F:protein-glycine ligase activity, initiating"/>
    <property type="evidence" value="ECO:0007669"/>
    <property type="project" value="TreeGrafter"/>
</dbReference>
<evidence type="ECO:0000256" key="4">
    <source>
        <dbReference type="ARBA" id="ARBA00022741"/>
    </source>
</evidence>
<evidence type="ECO:0000256" key="1">
    <source>
        <dbReference type="ARBA" id="ARBA00004245"/>
    </source>
</evidence>
<dbReference type="OrthoDB" id="202825at2759"/>
<feature type="region of interest" description="Disordered" evidence="7">
    <location>
        <begin position="72"/>
        <end position="98"/>
    </location>
</feature>
<keyword evidence="4" id="KW-0547">Nucleotide-binding</keyword>